<evidence type="ECO:0000256" key="1">
    <source>
        <dbReference type="ARBA" id="ARBA00005254"/>
    </source>
</evidence>
<dbReference type="RefSeq" id="WP_146962789.1">
    <property type="nucleotide sequence ID" value="NZ_CP042467.1"/>
</dbReference>
<gene>
    <name evidence="2" type="ORF">FRD01_20415</name>
</gene>
<dbReference type="InterPro" id="IPR029045">
    <property type="entry name" value="ClpP/crotonase-like_dom_sf"/>
</dbReference>
<dbReference type="AlphaFoldDB" id="A0A5B8Y0T4"/>
<sequence>MKTLKLEKRGAVATVRLSRPDQRNAVDETLAAELIETLNELANDDSVRCVVLTGEGKAFCSGADLSQFEKDLTPEDVEVYLDTNYKPIIRAITTMSKPVIGSIGGAAAGAGMALALSCDLRIMSDNAGIYPAFINIGLVPDAGSSWFLARHVGYSKALEFLIAGKGISAETCLQWGLANRVVRPDMLEQETFKWAQELAEKPTHAIGLTKKCLAFASTNSLDDSFDLEAKLQGMAVMTDDHSEGFRAFRAKETPKFTGK</sequence>
<keyword evidence="3" id="KW-1185">Reference proteome</keyword>
<dbReference type="GO" id="GO:0003824">
    <property type="term" value="F:catalytic activity"/>
    <property type="evidence" value="ECO:0007669"/>
    <property type="project" value="UniProtKB-ARBA"/>
</dbReference>
<accession>A0A5B8Y0T4</accession>
<evidence type="ECO:0000313" key="2">
    <source>
        <dbReference type="EMBL" id="QED29556.1"/>
    </source>
</evidence>
<evidence type="ECO:0000313" key="3">
    <source>
        <dbReference type="Proteomes" id="UP000321595"/>
    </source>
</evidence>
<dbReference type="PANTHER" id="PTHR43802:SF1">
    <property type="entry name" value="IP11341P-RELATED"/>
    <property type="match status" value="1"/>
</dbReference>
<dbReference type="KEGG" id="bbae:FRD01_20415"/>
<protein>
    <submittedName>
        <fullName evidence="2">Enoyl-CoA hydratase</fullName>
    </submittedName>
</protein>
<dbReference type="PANTHER" id="PTHR43802">
    <property type="entry name" value="ENOYL-COA HYDRATASE"/>
    <property type="match status" value="1"/>
</dbReference>
<dbReference type="SUPFAM" id="SSF52096">
    <property type="entry name" value="ClpP/crotonase"/>
    <property type="match status" value="1"/>
</dbReference>
<reference evidence="2 3" key="1">
    <citation type="submission" date="2019-08" db="EMBL/GenBank/DDBJ databases">
        <authorList>
            <person name="Liang Q."/>
        </authorList>
    </citation>
    <scope>NUCLEOTIDE SEQUENCE [LARGE SCALE GENOMIC DNA]</scope>
    <source>
        <strain evidence="2 3">V1718</strain>
    </source>
</reference>
<dbReference type="Gene3D" id="1.10.12.10">
    <property type="entry name" value="Lyase 2-enoyl-coa Hydratase, Chain A, domain 2"/>
    <property type="match status" value="1"/>
</dbReference>
<dbReference type="CDD" id="cd06558">
    <property type="entry name" value="crotonase-like"/>
    <property type="match status" value="1"/>
</dbReference>
<proteinExistence type="inferred from homology"/>
<dbReference type="Proteomes" id="UP000321595">
    <property type="component" value="Chromosome"/>
</dbReference>
<dbReference type="Gene3D" id="3.90.226.10">
    <property type="entry name" value="2-enoyl-CoA Hydratase, Chain A, domain 1"/>
    <property type="match status" value="1"/>
</dbReference>
<organism evidence="2 3">
    <name type="scientific">Microvenator marinus</name>
    <dbReference type="NCBI Taxonomy" id="2600177"/>
    <lineage>
        <taxon>Bacteria</taxon>
        <taxon>Deltaproteobacteria</taxon>
        <taxon>Bradymonadales</taxon>
        <taxon>Microvenatoraceae</taxon>
        <taxon>Microvenator</taxon>
    </lineage>
</organism>
<name>A0A5B8Y0T4_9DELT</name>
<dbReference type="OrthoDB" id="5365311at2"/>
<dbReference type="InterPro" id="IPR014748">
    <property type="entry name" value="Enoyl-CoA_hydra_C"/>
</dbReference>
<dbReference type="Pfam" id="PF00378">
    <property type="entry name" value="ECH_1"/>
    <property type="match status" value="1"/>
</dbReference>
<comment type="similarity">
    <text evidence="1">Belongs to the enoyl-CoA hydratase/isomerase family.</text>
</comment>
<dbReference type="InterPro" id="IPR001753">
    <property type="entry name" value="Enoyl-CoA_hydra/iso"/>
</dbReference>
<dbReference type="EMBL" id="CP042467">
    <property type="protein sequence ID" value="QED29556.1"/>
    <property type="molecule type" value="Genomic_DNA"/>
</dbReference>